<dbReference type="GO" id="GO:1990738">
    <property type="term" value="F:pseudouridine 5'-phosphatase activity"/>
    <property type="evidence" value="ECO:0007669"/>
    <property type="project" value="EnsemblFungi"/>
</dbReference>
<dbReference type="EC" id="3.8.1.2" evidence="2"/>
<feature type="compositionally biased region" description="Basic and acidic residues" evidence="1">
    <location>
        <begin position="220"/>
        <end position="235"/>
    </location>
</feature>
<dbReference type="FunFam" id="1.10.150.240:FF:000001">
    <property type="entry name" value="Haloacid dehalogenase-like hydrolase domain"/>
    <property type="match status" value="1"/>
</dbReference>
<dbReference type="Gene3D" id="3.40.50.1000">
    <property type="entry name" value="HAD superfamily/HAD-like"/>
    <property type="match status" value="1"/>
</dbReference>
<dbReference type="SUPFAM" id="SSF56784">
    <property type="entry name" value="HAD-like"/>
    <property type="match status" value="1"/>
</dbReference>
<dbReference type="InterPro" id="IPR006439">
    <property type="entry name" value="HAD-SF_hydro_IA"/>
</dbReference>
<dbReference type="InterPro" id="IPR036412">
    <property type="entry name" value="HAD-like_sf"/>
</dbReference>
<sequence length="278" mass="31166">MDGLLIDSEDKYTLITNEILEEYGKPKLPWTIKAQLQGRPAPEASRIFHEWAKLPISPAEFAEKQVALQEKHFPTTKPLPGVVKLLKDLQSTLSTDQPVYVALATSSHSKNFKLKTDHLQDVFSVFPESRRVLGDDPRIGKGRGKPLPDIYLIALETINAELRQKGEKEIQPSECLVFEDSVPGVEAGRRAGMQVVWCPHKDLLQEYKGREEEVLAGLTGEHKEEEKSDPEKEAHSLQAERVSHGYGSGKPGEIGDGWGQLLYTLEDFPYEKYGIVIP</sequence>
<feature type="region of interest" description="Disordered" evidence="1">
    <location>
        <begin position="218"/>
        <end position="251"/>
    </location>
</feature>
<dbReference type="InterPro" id="IPR023214">
    <property type="entry name" value="HAD_sf"/>
</dbReference>
<proteinExistence type="predicted"/>
<dbReference type="Proteomes" id="UP000053958">
    <property type="component" value="Unassembled WGS sequence"/>
</dbReference>
<reference evidence="2 3" key="1">
    <citation type="submission" date="2015-04" db="EMBL/GenBank/DDBJ databases">
        <authorList>
            <person name="Heijne W.H."/>
            <person name="Fedorova N.D."/>
            <person name="Nierman W.C."/>
            <person name="Vollebregt A.W."/>
            <person name="Zhao Z."/>
            <person name="Wu L."/>
            <person name="Kumar M."/>
            <person name="Stam H."/>
            <person name="van den Berg M.A."/>
            <person name="Pel H.J."/>
        </authorList>
    </citation>
    <scope>NUCLEOTIDE SEQUENCE [LARGE SCALE GENOMIC DNA]</scope>
    <source>
        <strain evidence="2 3">CBS 393.64</strain>
    </source>
</reference>
<dbReference type="RefSeq" id="XP_013331310.1">
    <property type="nucleotide sequence ID" value="XM_013475856.1"/>
</dbReference>
<dbReference type="FunFam" id="3.40.50.1000:FF:000131">
    <property type="entry name" value="HAD superfamily hydrolase, putative"/>
    <property type="match status" value="1"/>
</dbReference>
<accession>A0A0F4Z4A5</accession>
<dbReference type="AlphaFoldDB" id="A0A0F4Z4A5"/>
<dbReference type="GeneID" id="25313598"/>
<dbReference type="OrthoDB" id="40579at2759"/>
<dbReference type="Pfam" id="PF00702">
    <property type="entry name" value="Hydrolase"/>
    <property type="match status" value="1"/>
</dbReference>
<name>A0A0F4Z4A5_RASE3</name>
<keyword evidence="2" id="KW-0378">Hydrolase</keyword>
<dbReference type="InterPro" id="IPR023198">
    <property type="entry name" value="PGP-like_dom2"/>
</dbReference>
<evidence type="ECO:0000256" key="1">
    <source>
        <dbReference type="SAM" id="MobiDB-lite"/>
    </source>
</evidence>
<dbReference type="EMBL" id="LASV01000050">
    <property type="protein sequence ID" value="KKA24698.1"/>
    <property type="molecule type" value="Genomic_DNA"/>
</dbReference>
<dbReference type="PANTHER" id="PTHR18901:SF38">
    <property type="entry name" value="PSEUDOURIDINE-5'-PHOSPHATASE"/>
    <property type="match status" value="1"/>
</dbReference>
<protein>
    <submittedName>
        <fullName evidence="2">(S)-2-haloacid dehalogenase</fullName>
        <ecNumber evidence="2">3.8.1.2</ecNumber>
    </submittedName>
</protein>
<dbReference type="Gene3D" id="1.10.150.240">
    <property type="entry name" value="Putative phosphatase, domain 2"/>
    <property type="match status" value="1"/>
</dbReference>
<organism evidence="2 3">
    <name type="scientific">Rasamsonia emersonii (strain ATCC 16479 / CBS 393.64 / IMI 116815)</name>
    <dbReference type="NCBI Taxonomy" id="1408163"/>
    <lineage>
        <taxon>Eukaryota</taxon>
        <taxon>Fungi</taxon>
        <taxon>Dikarya</taxon>
        <taxon>Ascomycota</taxon>
        <taxon>Pezizomycotina</taxon>
        <taxon>Eurotiomycetes</taxon>
        <taxon>Eurotiomycetidae</taxon>
        <taxon>Eurotiales</taxon>
        <taxon>Trichocomaceae</taxon>
        <taxon>Rasamsonia</taxon>
    </lineage>
</organism>
<dbReference type="PANTHER" id="PTHR18901">
    <property type="entry name" value="2-DEOXYGLUCOSE-6-PHOSPHATE PHOSPHATASE 2"/>
    <property type="match status" value="1"/>
</dbReference>
<dbReference type="STRING" id="1408163.A0A0F4Z4A5"/>
<gene>
    <name evidence="2" type="ORF">T310_1247</name>
</gene>
<comment type="caution">
    <text evidence="2">The sequence shown here is derived from an EMBL/GenBank/DDBJ whole genome shotgun (WGS) entry which is preliminary data.</text>
</comment>
<evidence type="ECO:0000313" key="2">
    <source>
        <dbReference type="EMBL" id="KKA24698.1"/>
    </source>
</evidence>
<evidence type="ECO:0000313" key="3">
    <source>
        <dbReference type="Proteomes" id="UP000053958"/>
    </source>
</evidence>
<dbReference type="GO" id="GO:0008253">
    <property type="term" value="F:5'-nucleotidase activity"/>
    <property type="evidence" value="ECO:0007669"/>
    <property type="project" value="EnsemblFungi"/>
</dbReference>
<dbReference type="GO" id="GO:0018784">
    <property type="term" value="F:(S)-2-haloacid dehalogenase activity"/>
    <property type="evidence" value="ECO:0007669"/>
    <property type="project" value="UniProtKB-EC"/>
</dbReference>
<dbReference type="NCBIfam" id="TIGR01509">
    <property type="entry name" value="HAD-SF-IA-v3"/>
    <property type="match status" value="1"/>
</dbReference>
<keyword evidence="3" id="KW-1185">Reference proteome</keyword>